<evidence type="ECO:0000256" key="1">
    <source>
        <dbReference type="SAM" id="Phobius"/>
    </source>
</evidence>
<dbReference type="PANTHER" id="PTHR38592:SF3">
    <property type="entry name" value="BLL4819 PROTEIN"/>
    <property type="match status" value="1"/>
</dbReference>
<dbReference type="AlphaFoldDB" id="A0A0F9UBE6"/>
<dbReference type="PIRSF" id="PIRSF028704">
    <property type="entry name" value="UPC028704"/>
    <property type="match status" value="1"/>
</dbReference>
<sequence length="395" mass="43248">MASAPARPRDARIDAFRGLALIMIIIDHMPGNPWEALTIRNIGFSDAAEAFFIMSGIAAGIAYSPAIIRWLNHDSRLWDAVGPMWKRAWKLYTVHILLTVIAIALYAWAAEMFLREEFRIVHNLGILFDRPGPAMVGMVTLGYQIGYVNILPTYMVLLIIGPVVIAAGLYAPRLTILAAFALWLFAGATQINLPNNPGGGGWFFNPFTWQFIFVIGLVIGISHRTNSRFLPVSPLMFKVALGFLIFAFAWRYMPVLGPFMNHKMSQLGALGAPANIVTHDKSMLALPRLLHAVALVYVLASLPVVSKICAHRAAAPLRLMGRQGLLVFGLGTALALLGQILMVIEPHVIWLPWVLPVVGTGLCYGAAVIAETAKHKHHSKEKGQIINTVTPISIA</sequence>
<dbReference type="PANTHER" id="PTHR38592">
    <property type="entry name" value="BLL4819 PROTEIN"/>
    <property type="match status" value="1"/>
</dbReference>
<gene>
    <name evidence="2" type="ORF">LCGC14_0550510</name>
</gene>
<feature type="transmembrane region" description="Helical" evidence="1">
    <location>
        <begin position="174"/>
        <end position="191"/>
    </location>
</feature>
<reference evidence="2" key="1">
    <citation type="journal article" date="2015" name="Nature">
        <title>Complex archaea that bridge the gap between prokaryotes and eukaryotes.</title>
        <authorList>
            <person name="Spang A."/>
            <person name="Saw J.H."/>
            <person name="Jorgensen S.L."/>
            <person name="Zaremba-Niedzwiedzka K."/>
            <person name="Martijn J."/>
            <person name="Lind A.E."/>
            <person name="van Eijk R."/>
            <person name="Schleper C."/>
            <person name="Guy L."/>
            <person name="Ettema T.J."/>
        </authorList>
    </citation>
    <scope>NUCLEOTIDE SEQUENCE</scope>
</reference>
<feature type="transmembrane region" description="Helical" evidence="1">
    <location>
        <begin position="12"/>
        <end position="30"/>
    </location>
</feature>
<protein>
    <recommendedName>
        <fullName evidence="3">OpgC protein</fullName>
    </recommendedName>
</protein>
<feature type="transmembrane region" description="Helical" evidence="1">
    <location>
        <begin position="235"/>
        <end position="253"/>
    </location>
</feature>
<organism evidence="2">
    <name type="scientific">marine sediment metagenome</name>
    <dbReference type="NCBI Taxonomy" id="412755"/>
    <lineage>
        <taxon>unclassified sequences</taxon>
        <taxon>metagenomes</taxon>
        <taxon>ecological metagenomes</taxon>
    </lineage>
</organism>
<proteinExistence type="predicted"/>
<dbReference type="EMBL" id="LAZR01000755">
    <property type="protein sequence ID" value="KKN58586.1"/>
    <property type="molecule type" value="Genomic_DNA"/>
</dbReference>
<accession>A0A0F9UBE6</accession>
<feature type="transmembrane region" description="Helical" evidence="1">
    <location>
        <begin position="50"/>
        <end position="71"/>
    </location>
</feature>
<keyword evidence="1" id="KW-0472">Membrane</keyword>
<feature type="transmembrane region" description="Helical" evidence="1">
    <location>
        <begin position="350"/>
        <end position="370"/>
    </location>
</feature>
<feature type="transmembrane region" description="Helical" evidence="1">
    <location>
        <begin position="289"/>
        <end position="305"/>
    </location>
</feature>
<dbReference type="InterPro" id="IPR014550">
    <property type="entry name" value="UCP028704_OpgC"/>
</dbReference>
<dbReference type="Pfam" id="PF10129">
    <property type="entry name" value="OpgC_C"/>
    <property type="match status" value="1"/>
</dbReference>
<comment type="caution">
    <text evidence="2">The sequence shown here is derived from an EMBL/GenBank/DDBJ whole genome shotgun (WGS) entry which is preliminary data.</text>
</comment>
<feature type="transmembrane region" description="Helical" evidence="1">
    <location>
        <begin position="203"/>
        <end position="223"/>
    </location>
</feature>
<evidence type="ECO:0000313" key="2">
    <source>
        <dbReference type="EMBL" id="KKN58586.1"/>
    </source>
</evidence>
<keyword evidence="1" id="KW-1133">Transmembrane helix</keyword>
<feature type="transmembrane region" description="Helical" evidence="1">
    <location>
        <begin position="91"/>
        <end position="109"/>
    </location>
</feature>
<feature type="transmembrane region" description="Helical" evidence="1">
    <location>
        <begin position="325"/>
        <end position="344"/>
    </location>
</feature>
<keyword evidence="1" id="KW-0812">Transmembrane</keyword>
<evidence type="ECO:0008006" key="3">
    <source>
        <dbReference type="Google" id="ProtNLM"/>
    </source>
</evidence>
<feature type="transmembrane region" description="Helical" evidence="1">
    <location>
        <begin position="145"/>
        <end position="167"/>
    </location>
</feature>
<name>A0A0F9UBE6_9ZZZZ</name>